<gene>
    <name evidence="2" type="ORF">K444DRAFT_133441</name>
</gene>
<protein>
    <submittedName>
        <fullName evidence="2">Uncharacterized protein</fullName>
    </submittedName>
</protein>
<proteinExistence type="predicted"/>
<dbReference type="RefSeq" id="XP_024730909.1">
    <property type="nucleotide sequence ID" value="XM_024870473.1"/>
</dbReference>
<dbReference type="PANTHER" id="PTHR35895:SF1">
    <property type="entry name" value="LIPID-BINDING SERUM GLYCOPROTEIN C-TERMINAL DOMAIN-CONTAINING PROTEIN"/>
    <property type="match status" value="1"/>
</dbReference>
<evidence type="ECO:0000256" key="1">
    <source>
        <dbReference type="SAM" id="Phobius"/>
    </source>
</evidence>
<keyword evidence="1" id="KW-1133">Transmembrane helix</keyword>
<sequence length="341" mass="36847">MVSQDSEKQFQAEQIETRQQYAKPGFGQKAKRHCSRFWWLHLIIFCVIFLIVALCLVYVGMPKIAQNGVDESWMEVTDLKFLEPTSNSVVLTQEVILHSPSIFTPTLDPFTAASWLVTNGTFGPTPMLMIPMPKIHALHPVSNAGVQNVNLSIASLEQVTEYSTAIISQESVTTALTGKTKLHEGKLPVVDINYNSSSTYKGLNGLKGFNVTGVRLNSSAKAGEPNLKGFAYIPNPSVITVALGNVTLTLSTVKAGVVGNTTINDMTLVPGNNTLPMTGIVDQVLIASSLNSTGWVTLSIKGQSAIYNGQHLTYYEAPLKSNVLSLDMNIVQVLADSTSSS</sequence>
<dbReference type="InterPro" id="IPR022185">
    <property type="entry name" value="DUF3712"/>
</dbReference>
<organism evidence="2 3">
    <name type="scientific">Hyaloscypha bicolor E</name>
    <dbReference type="NCBI Taxonomy" id="1095630"/>
    <lineage>
        <taxon>Eukaryota</taxon>
        <taxon>Fungi</taxon>
        <taxon>Dikarya</taxon>
        <taxon>Ascomycota</taxon>
        <taxon>Pezizomycotina</taxon>
        <taxon>Leotiomycetes</taxon>
        <taxon>Helotiales</taxon>
        <taxon>Hyaloscyphaceae</taxon>
        <taxon>Hyaloscypha</taxon>
        <taxon>Hyaloscypha bicolor</taxon>
    </lineage>
</organism>
<dbReference type="STRING" id="1095630.A0A2J6STA0"/>
<dbReference type="InParanoid" id="A0A2J6STA0"/>
<keyword evidence="3" id="KW-1185">Reference proteome</keyword>
<dbReference type="EMBL" id="KZ613866">
    <property type="protein sequence ID" value="PMD54005.1"/>
    <property type="molecule type" value="Genomic_DNA"/>
</dbReference>
<feature type="transmembrane region" description="Helical" evidence="1">
    <location>
        <begin position="37"/>
        <end position="61"/>
    </location>
</feature>
<accession>A0A2J6STA0</accession>
<reference evidence="2 3" key="1">
    <citation type="submission" date="2016-04" db="EMBL/GenBank/DDBJ databases">
        <title>A degradative enzymes factory behind the ericoid mycorrhizal symbiosis.</title>
        <authorList>
            <consortium name="DOE Joint Genome Institute"/>
            <person name="Martino E."/>
            <person name="Morin E."/>
            <person name="Grelet G."/>
            <person name="Kuo A."/>
            <person name="Kohler A."/>
            <person name="Daghino S."/>
            <person name="Barry K."/>
            <person name="Choi C."/>
            <person name="Cichocki N."/>
            <person name="Clum A."/>
            <person name="Copeland A."/>
            <person name="Hainaut M."/>
            <person name="Haridas S."/>
            <person name="Labutti K."/>
            <person name="Lindquist E."/>
            <person name="Lipzen A."/>
            <person name="Khouja H.-R."/>
            <person name="Murat C."/>
            <person name="Ohm R."/>
            <person name="Olson A."/>
            <person name="Spatafora J."/>
            <person name="Veneault-Fourrey C."/>
            <person name="Henrissat B."/>
            <person name="Grigoriev I."/>
            <person name="Martin F."/>
            <person name="Perotto S."/>
        </authorList>
    </citation>
    <scope>NUCLEOTIDE SEQUENCE [LARGE SCALE GENOMIC DNA]</scope>
    <source>
        <strain evidence="2 3">E</strain>
    </source>
</reference>
<keyword evidence="1" id="KW-0472">Membrane</keyword>
<dbReference type="GeneID" id="36578555"/>
<name>A0A2J6STA0_9HELO</name>
<keyword evidence="1" id="KW-0812">Transmembrane</keyword>
<dbReference type="OrthoDB" id="10039566at2759"/>
<dbReference type="Proteomes" id="UP000235371">
    <property type="component" value="Unassembled WGS sequence"/>
</dbReference>
<dbReference type="InterPro" id="IPR046368">
    <property type="entry name" value="Tag1"/>
</dbReference>
<dbReference type="GO" id="GO:0000329">
    <property type="term" value="C:fungal-type vacuole membrane"/>
    <property type="evidence" value="ECO:0007669"/>
    <property type="project" value="InterPro"/>
</dbReference>
<evidence type="ECO:0000313" key="2">
    <source>
        <dbReference type="EMBL" id="PMD54005.1"/>
    </source>
</evidence>
<dbReference type="Pfam" id="PF12505">
    <property type="entry name" value="DUF3712"/>
    <property type="match status" value="1"/>
</dbReference>
<dbReference type="PANTHER" id="PTHR35895">
    <property type="entry name" value="CHROMOSOME 16, WHOLE GENOME SHOTGUN SEQUENCE"/>
    <property type="match status" value="1"/>
</dbReference>
<evidence type="ECO:0000313" key="3">
    <source>
        <dbReference type="Proteomes" id="UP000235371"/>
    </source>
</evidence>
<dbReference type="AlphaFoldDB" id="A0A2J6STA0"/>